<evidence type="ECO:0000313" key="3">
    <source>
        <dbReference type="Proteomes" id="UP000271162"/>
    </source>
</evidence>
<reference evidence="2 3" key="2">
    <citation type="submission" date="2018-11" db="EMBL/GenBank/DDBJ databases">
        <authorList>
            <consortium name="Pathogen Informatics"/>
        </authorList>
    </citation>
    <scope>NUCLEOTIDE SEQUENCE [LARGE SCALE GENOMIC DNA]</scope>
</reference>
<dbReference type="OMA" id="QFCFKSY"/>
<reference evidence="4" key="1">
    <citation type="submission" date="2017-02" db="UniProtKB">
        <authorList>
            <consortium name="WormBaseParasite"/>
        </authorList>
    </citation>
    <scope>IDENTIFICATION</scope>
</reference>
<name>A0A0N4Y4H8_NIPBR</name>
<proteinExistence type="predicted"/>
<accession>A0A0N4Y4H8</accession>
<dbReference type="AlphaFoldDB" id="A0A0N4Y4H8"/>
<keyword evidence="3" id="KW-1185">Reference proteome</keyword>
<dbReference type="Proteomes" id="UP000271162">
    <property type="component" value="Unassembled WGS sequence"/>
</dbReference>
<feature type="chain" id="PRO_5043125176" evidence="1">
    <location>
        <begin position="17"/>
        <end position="77"/>
    </location>
</feature>
<feature type="signal peptide" evidence="1">
    <location>
        <begin position="1"/>
        <end position="16"/>
    </location>
</feature>
<evidence type="ECO:0000313" key="4">
    <source>
        <dbReference type="WBParaSite" id="NBR_0001080101-mRNA-1"/>
    </source>
</evidence>
<evidence type="ECO:0000256" key="1">
    <source>
        <dbReference type="SAM" id="SignalP"/>
    </source>
</evidence>
<gene>
    <name evidence="2" type="ORF">NBR_LOCUS10802</name>
</gene>
<keyword evidence="1" id="KW-0732">Signal</keyword>
<organism evidence="4">
    <name type="scientific">Nippostrongylus brasiliensis</name>
    <name type="common">Rat hookworm</name>
    <dbReference type="NCBI Taxonomy" id="27835"/>
    <lineage>
        <taxon>Eukaryota</taxon>
        <taxon>Metazoa</taxon>
        <taxon>Ecdysozoa</taxon>
        <taxon>Nematoda</taxon>
        <taxon>Chromadorea</taxon>
        <taxon>Rhabditida</taxon>
        <taxon>Rhabditina</taxon>
        <taxon>Rhabditomorpha</taxon>
        <taxon>Strongyloidea</taxon>
        <taxon>Heligmosomidae</taxon>
        <taxon>Nippostrongylus</taxon>
    </lineage>
</organism>
<evidence type="ECO:0000313" key="2">
    <source>
        <dbReference type="EMBL" id="VDL74391.1"/>
    </source>
</evidence>
<dbReference type="EMBL" id="UYSL01020390">
    <property type="protein sequence ID" value="VDL74391.1"/>
    <property type="molecule type" value="Genomic_DNA"/>
</dbReference>
<protein>
    <submittedName>
        <fullName evidence="4">Secreted protein</fullName>
    </submittedName>
</protein>
<sequence>MRALLTFLLTLPSVLVMRCHDYISTSENRQPMRSWVDCPIDVQFCFKSYEEQRDGNAPSEWISKRSCGPMNLCVVSI</sequence>
<dbReference type="WBParaSite" id="NBR_0001080101-mRNA-1">
    <property type="protein sequence ID" value="NBR_0001080101-mRNA-1"/>
    <property type="gene ID" value="NBR_0001080101"/>
</dbReference>